<sequence>MSASVRRRPARLDHRELAGRIADLGGLYLAPPVRLLALELGPRADRPVLPMDPGTANLFDLLDVAGGRPAAVRPAACRQFLTRLQHTVAPGRDIHLICLAPPEAVFRDWLIAHPRFTASCPGTEARWADEVSQCLGHRGARGLRRRTRELEAGLRRWQHTREPAFTWLPARRESVSPVR</sequence>
<organism evidence="1 2">
    <name type="scientific">Amycolatopsis magusensis</name>
    <dbReference type="NCBI Taxonomy" id="882444"/>
    <lineage>
        <taxon>Bacteria</taxon>
        <taxon>Bacillati</taxon>
        <taxon>Actinomycetota</taxon>
        <taxon>Actinomycetes</taxon>
        <taxon>Pseudonocardiales</taxon>
        <taxon>Pseudonocardiaceae</taxon>
        <taxon>Amycolatopsis</taxon>
    </lineage>
</organism>
<proteinExistence type="predicted"/>
<evidence type="ECO:0000313" key="1">
    <source>
        <dbReference type="EMBL" id="MBP2184917.1"/>
    </source>
</evidence>
<comment type="caution">
    <text evidence="1">The sequence shown here is derived from an EMBL/GenBank/DDBJ whole genome shotgun (WGS) entry which is preliminary data.</text>
</comment>
<reference evidence="1 2" key="1">
    <citation type="submission" date="2021-03" db="EMBL/GenBank/DDBJ databases">
        <title>Sequencing the genomes of 1000 actinobacteria strains.</title>
        <authorList>
            <person name="Klenk H.-P."/>
        </authorList>
    </citation>
    <scope>NUCLEOTIDE SEQUENCE [LARGE SCALE GENOMIC DNA]</scope>
    <source>
        <strain evidence="1 2">DSM 45510</strain>
    </source>
</reference>
<name>A0ABS4PZQ9_9PSEU</name>
<evidence type="ECO:0000313" key="2">
    <source>
        <dbReference type="Proteomes" id="UP000741013"/>
    </source>
</evidence>
<accession>A0ABS4PZQ9</accession>
<dbReference type="EMBL" id="JAGGMS010000001">
    <property type="protein sequence ID" value="MBP2184917.1"/>
    <property type="molecule type" value="Genomic_DNA"/>
</dbReference>
<protein>
    <submittedName>
        <fullName evidence="1">Uncharacterized protein</fullName>
    </submittedName>
</protein>
<dbReference type="RefSeq" id="WP_209667870.1">
    <property type="nucleotide sequence ID" value="NZ_JAGGMS010000001.1"/>
</dbReference>
<gene>
    <name evidence="1" type="ORF">JOM49_006443</name>
</gene>
<keyword evidence="2" id="KW-1185">Reference proteome</keyword>
<dbReference type="Proteomes" id="UP000741013">
    <property type="component" value="Unassembled WGS sequence"/>
</dbReference>